<gene>
    <name evidence="2" type="ORF">MNBD_BACTEROID03-877</name>
</gene>
<name>A0A3B0T420_9ZZZZ</name>
<keyword evidence="1" id="KW-0472">Membrane</keyword>
<evidence type="ECO:0000256" key="1">
    <source>
        <dbReference type="SAM" id="Phobius"/>
    </source>
</evidence>
<evidence type="ECO:0000313" key="2">
    <source>
        <dbReference type="EMBL" id="VAW10803.1"/>
    </source>
</evidence>
<sequence length="216" mass="25283">MLDELELLKKDWQKKEEQLPKLSYNEIHTMLWKKSSSIVKWVLTISVLEFSLPHLLYLIPGMTEKNMDIYEKLGVKDLATTFWVLSYAITLYFIYLFYKRYKEISVLDSAKDLMEKIIKTRKTVKYYVIYGLSFLFLACALIFAGVYLTDNITDVFPPAEGAKEIAPEKFKNAVLWTIAIFSVVVVAVMGGIYFLLYGRLLRKLNKNYKELKRLEI</sequence>
<dbReference type="AlphaFoldDB" id="A0A3B0T420"/>
<feature type="transmembrane region" description="Helical" evidence="1">
    <location>
        <begin position="79"/>
        <end position="98"/>
    </location>
</feature>
<dbReference type="EMBL" id="UOEL01000041">
    <property type="protein sequence ID" value="VAW10803.1"/>
    <property type="molecule type" value="Genomic_DNA"/>
</dbReference>
<reference evidence="2" key="1">
    <citation type="submission" date="2018-06" db="EMBL/GenBank/DDBJ databases">
        <authorList>
            <person name="Zhirakovskaya E."/>
        </authorList>
    </citation>
    <scope>NUCLEOTIDE SEQUENCE</scope>
</reference>
<feature type="transmembrane region" description="Helical" evidence="1">
    <location>
        <begin position="126"/>
        <end position="148"/>
    </location>
</feature>
<keyword evidence="1" id="KW-1133">Transmembrane helix</keyword>
<keyword evidence="1" id="KW-0812">Transmembrane</keyword>
<feature type="transmembrane region" description="Helical" evidence="1">
    <location>
        <begin position="173"/>
        <end position="196"/>
    </location>
</feature>
<proteinExistence type="predicted"/>
<feature type="transmembrane region" description="Helical" evidence="1">
    <location>
        <begin position="38"/>
        <end position="59"/>
    </location>
</feature>
<organism evidence="2">
    <name type="scientific">hydrothermal vent metagenome</name>
    <dbReference type="NCBI Taxonomy" id="652676"/>
    <lineage>
        <taxon>unclassified sequences</taxon>
        <taxon>metagenomes</taxon>
        <taxon>ecological metagenomes</taxon>
    </lineage>
</organism>
<protein>
    <submittedName>
        <fullName evidence="2">Uncharacterized protein</fullName>
    </submittedName>
</protein>
<accession>A0A3B0T420</accession>